<accession>A0A6M5Y9I9</accession>
<dbReference type="RefSeq" id="WP_171740473.1">
    <property type="nucleotide sequence ID" value="NZ_CP053435.1"/>
</dbReference>
<dbReference type="Proteomes" id="UP000502756">
    <property type="component" value="Chromosome"/>
</dbReference>
<dbReference type="AlphaFoldDB" id="A0A6M5Y9I9"/>
<evidence type="ECO:0000313" key="2">
    <source>
        <dbReference type="Proteomes" id="UP000502756"/>
    </source>
</evidence>
<gene>
    <name evidence="1" type="ORF">HNV11_15175</name>
</gene>
<keyword evidence="2" id="KW-1185">Reference proteome</keyword>
<evidence type="ECO:0000313" key="1">
    <source>
        <dbReference type="EMBL" id="QJW90629.1"/>
    </source>
</evidence>
<reference evidence="1 2" key="1">
    <citation type="submission" date="2020-05" db="EMBL/GenBank/DDBJ databases">
        <title>Genome sequencing of Spirosoma sp. TS118.</title>
        <authorList>
            <person name="Lee J.-H."/>
            <person name="Jeong S."/>
            <person name="Zhao L."/>
            <person name="Jung J.-H."/>
            <person name="Kim M.-K."/>
            <person name="Lim S."/>
        </authorList>
    </citation>
    <scope>NUCLEOTIDE SEQUENCE [LARGE SCALE GENOMIC DNA]</scope>
    <source>
        <strain evidence="1 2">TS118</strain>
    </source>
</reference>
<dbReference type="KEGG" id="stae:HNV11_15175"/>
<sequence>MLLFFTALDRTTQFLDFSCHFDRLEDACDLLSSIVSSGDTLIKVGIIENNSCTDLPSQVFDGERFSTAMQQLEQEWQSILTRPHRSSQNNEQELINLTRQRIVQFDSKIQIYTRTIQAFDRLIQRAEEHFLASPRKYKFVNYYERMISRYQRFVVEAQEGKDAAIARLIQLECVNK</sequence>
<dbReference type="EMBL" id="CP053435">
    <property type="protein sequence ID" value="QJW90629.1"/>
    <property type="molecule type" value="Genomic_DNA"/>
</dbReference>
<organism evidence="1 2">
    <name type="scientific">Spirosoma taeanense</name>
    <dbReference type="NCBI Taxonomy" id="2735870"/>
    <lineage>
        <taxon>Bacteria</taxon>
        <taxon>Pseudomonadati</taxon>
        <taxon>Bacteroidota</taxon>
        <taxon>Cytophagia</taxon>
        <taxon>Cytophagales</taxon>
        <taxon>Cytophagaceae</taxon>
        <taxon>Spirosoma</taxon>
    </lineage>
</organism>
<protein>
    <submittedName>
        <fullName evidence="1">Uncharacterized protein</fullName>
    </submittedName>
</protein>
<proteinExistence type="predicted"/>
<name>A0A6M5Y9I9_9BACT</name>